<dbReference type="GO" id="GO:0019242">
    <property type="term" value="P:methylglyoxal biosynthetic process"/>
    <property type="evidence" value="ECO:0007669"/>
    <property type="project" value="InterPro"/>
</dbReference>
<dbReference type="AlphaFoldDB" id="A0A2I0QRS0"/>
<dbReference type="InterPro" id="IPR017438">
    <property type="entry name" value="ATP-NAD_kinase_N"/>
</dbReference>
<comment type="caution">
    <text evidence="4">The sequence shown here is derived from an EMBL/GenBank/DDBJ whole genome shotgun (WGS) entry which is preliminary data.</text>
</comment>
<dbReference type="InterPro" id="IPR004363">
    <property type="entry name" value="Methylgl_synth"/>
</dbReference>
<reference evidence="4 5" key="1">
    <citation type="submission" date="2017-06" db="EMBL/GenBank/DDBJ databases">
        <title>the draft geome sequence of Illustriluteabacillus marina B3227.</title>
        <authorList>
            <person name="He R.-H."/>
            <person name="Du Z.-J."/>
        </authorList>
    </citation>
    <scope>NUCLEOTIDE SEQUENCE [LARGE SCALE GENOMIC DNA]</scope>
    <source>
        <strain evidence="4 5">B3227</strain>
    </source>
</reference>
<keyword evidence="4" id="KW-0418">Kinase</keyword>
<evidence type="ECO:0000313" key="4">
    <source>
        <dbReference type="EMBL" id="PKR77023.1"/>
    </source>
</evidence>
<dbReference type="Gene3D" id="2.60.200.40">
    <property type="match status" value="1"/>
</dbReference>
<evidence type="ECO:0000259" key="3">
    <source>
        <dbReference type="PROSITE" id="PS50146"/>
    </source>
</evidence>
<dbReference type="InterPro" id="IPR005218">
    <property type="entry name" value="Diacylglycerol/lipid_kinase"/>
</dbReference>
<dbReference type="PROSITE" id="PS50146">
    <property type="entry name" value="DAGK"/>
    <property type="match status" value="1"/>
</dbReference>
<dbReference type="Proteomes" id="UP000243524">
    <property type="component" value="Unassembled WGS sequence"/>
</dbReference>
<sequence length="301" mass="33559">MKMHYDRALFIFNGNKDDNEVQPMIKQVAPELITYINDLTIKQTHSEEDLKDACNSSNKYDLLIIYGGDGTLHTAINVLAAMDETPVIMLLPGGTCNDFSRALGIPQNIKNATSTLQNNRVEEIDVSAINDNYFMNFAGAGLITEASENIDDQLKQTFGKISYFLSAVQTFQQGGTKRFHLVVDGEEHEVDAVMVIVMNGCFIGTHHLPINSISVKDELLDVIVVRESNMKTIKEWLSLSNLTSDNKDLDQITHFQGKKISISADSSLEVDTDGEIYMETPIEIKMNDQPLKFLVGENFGD</sequence>
<dbReference type="GO" id="GO:0016301">
    <property type="term" value="F:kinase activity"/>
    <property type="evidence" value="ECO:0007669"/>
    <property type="project" value="UniProtKB-KW"/>
</dbReference>
<dbReference type="InterPro" id="IPR045540">
    <property type="entry name" value="YegS/DAGK_C"/>
</dbReference>
<dbReference type="GO" id="GO:0008654">
    <property type="term" value="P:phospholipid biosynthetic process"/>
    <property type="evidence" value="ECO:0007669"/>
    <property type="project" value="InterPro"/>
</dbReference>
<evidence type="ECO:0000256" key="2">
    <source>
        <dbReference type="ARBA" id="ARBA00022840"/>
    </source>
</evidence>
<dbReference type="Pfam" id="PF00781">
    <property type="entry name" value="DAGK_cat"/>
    <property type="match status" value="1"/>
</dbReference>
<evidence type="ECO:0000313" key="5">
    <source>
        <dbReference type="Proteomes" id="UP000243524"/>
    </source>
</evidence>
<dbReference type="EMBL" id="PJNH01000003">
    <property type="protein sequence ID" value="PKR77023.1"/>
    <property type="molecule type" value="Genomic_DNA"/>
</dbReference>
<gene>
    <name evidence="4" type="ORF">CEY16_09750</name>
</gene>
<dbReference type="InterPro" id="IPR001206">
    <property type="entry name" value="Diacylglycerol_kinase_cat_dom"/>
</dbReference>
<keyword evidence="4" id="KW-0808">Transferase</keyword>
<keyword evidence="2" id="KW-0067">ATP-binding</keyword>
<accession>A0A2I0QRS0</accession>
<dbReference type="NCBIfam" id="TIGR00147">
    <property type="entry name" value="YegS/Rv2252/BmrU family lipid kinase"/>
    <property type="match status" value="1"/>
</dbReference>
<dbReference type="SMART" id="SM00046">
    <property type="entry name" value="DAGKc"/>
    <property type="match status" value="1"/>
</dbReference>
<protein>
    <submittedName>
        <fullName evidence="4">Diacylglycerol kinase</fullName>
    </submittedName>
</protein>
<dbReference type="SUPFAM" id="SSF111331">
    <property type="entry name" value="NAD kinase/diacylglycerol kinase-like"/>
    <property type="match status" value="1"/>
</dbReference>
<feature type="domain" description="DAGKc" evidence="3">
    <location>
        <begin position="3"/>
        <end position="133"/>
    </location>
</feature>
<proteinExistence type="predicted"/>
<keyword evidence="5" id="KW-1185">Reference proteome</keyword>
<keyword evidence="1" id="KW-0547">Nucleotide-binding</keyword>
<name>A0A2I0QRS0_9BACI</name>
<organism evidence="4 5">
    <name type="scientific">Halalkalibacillus sediminis</name>
    <dbReference type="NCBI Taxonomy" id="2018042"/>
    <lineage>
        <taxon>Bacteria</taxon>
        <taxon>Bacillati</taxon>
        <taxon>Bacillota</taxon>
        <taxon>Bacilli</taxon>
        <taxon>Bacillales</taxon>
        <taxon>Bacillaceae</taxon>
        <taxon>Halalkalibacillus</taxon>
    </lineage>
</organism>
<evidence type="ECO:0000256" key="1">
    <source>
        <dbReference type="ARBA" id="ARBA00022741"/>
    </source>
</evidence>
<dbReference type="PANTHER" id="PTHR30492">
    <property type="entry name" value="METHYLGLYOXAL SYNTHASE"/>
    <property type="match status" value="1"/>
</dbReference>
<dbReference type="PANTHER" id="PTHR30492:SF0">
    <property type="entry name" value="METHYLGLYOXAL SYNTHASE"/>
    <property type="match status" value="1"/>
</dbReference>
<dbReference type="GO" id="GO:0005524">
    <property type="term" value="F:ATP binding"/>
    <property type="evidence" value="ECO:0007669"/>
    <property type="project" value="UniProtKB-KW"/>
</dbReference>
<dbReference type="Pfam" id="PF19279">
    <property type="entry name" value="YegS_C"/>
    <property type="match status" value="1"/>
</dbReference>
<dbReference type="GO" id="GO:0008929">
    <property type="term" value="F:methylglyoxal synthase activity"/>
    <property type="evidence" value="ECO:0007669"/>
    <property type="project" value="InterPro"/>
</dbReference>
<dbReference type="Gene3D" id="3.40.50.10330">
    <property type="entry name" value="Probable inorganic polyphosphate/atp-NAD kinase, domain 1"/>
    <property type="match status" value="1"/>
</dbReference>
<dbReference type="InterPro" id="IPR016064">
    <property type="entry name" value="NAD/diacylglycerol_kinase_sf"/>
</dbReference>
<dbReference type="GO" id="GO:0005829">
    <property type="term" value="C:cytosol"/>
    <property type="evidence" value="ECO:0007669"/>
    <property type="project" value="TreeGrafter"/>
</dbReference>